<keyword evidence="6" id="KW-0503">Monooxygenase</keyword>
<protein>
    <submittedName>
        <fullName evidence="6">FAD-dependent monooxygenase</fullName>
    </submittedName>
</protein>
<dbReference type="RefSeq" id="WP_219569893.1">
    <property type="nucleotide sequence ID" value="NZ_CP120988.1"/>
</dbReference>
<evidence type="ECO:0000259" key="5">
    <source>
        <dbReference type="Pfam" id="PF01494"/>
    </source>
</evidence>
<gene>
    <name evidence="6" type="ORF">P8A19_24440</name>
</gene>
<dbReference type="Proteomes" id="UP001235744">
    <property type="component" value="Chromosome"/>
</dbReference>
<dbReference type="Pfam" id="PF01494">
    <property type="entry name" value="FAD_binding_3"/>
    <property type="match status" value="1"/>
</dbReference>
<dbReference type="GO" id="GO:0004497">
    <property type="term" value="F:monooxygenase activity"/>
    <property type="evidence" value="ECO:0007669"/>
    <property type="project" value="UniProtKB-KW"/>
</dbReference>
<evidence type="ECO:0000313" key="6">
    <source>
        <dbReference type="EMBL" id="WLQ58382.1"/>
    </source>
</evidence>
<keyword evidence="4" id="KW-0560">Oxidoreductase</keyword>
<organism evidence="6 7">
    <name type="scientific">Streptomyces poriferorum</name>
    <dbReference type="NCBI Taxonomy" id="2798799"/>
    <lineage>
        <taxon>Bacteria</taxon>
        <taxon>Bacillati</taxon>
        <taxon>Actinomycetota</taxon>
        <taxon>Actinomycetes</taxon>
        <taxon>Kitasatosporales</taxon>
        <taxon>Streptomycetaceae</taxon>
        <taxon>Streptomyces</taxon>
    </lineage>
</organism>
<dbReference type="PANTHER" id="PTHR46496:SF1">
    <property type="entry name" value="ZEAXANTHIN EPOXIDASE, CHLOROPLASTIC"/>
    <property type="match status" value="1"/>
</dbReference>
<evidence type="ECO:0000256" key="1">
    <source>
        <dbReference type="ARBA" id="ARBA00001974"/>
    </source>
</evidence>
<accession>A0ABY9ISU6</accession>
<proteinExistence type="predicted"/>
<name>A0ABY9ISU6_9ACTN</name>
<keyword evidence="2" id="KW-0285">Flavoprotein</keyword>
<keyword evidence="7" id="KW-1185">Reference proteome</keyword>
<reference evidence="6 7" key="1">
    <citation type="submission" date="2023-03" db="EMBL/GenBank/DDBJ databases">
        <title>Isolation and description of six Streptomyces strains from soil environments, able to metabolize different microbial glucans.</title>
        <authorList>
            <person name="Widen T."/>
            <person name="Larsbrink J."/>
        </authorList>
    </citation>
    <scope>NUCLEOTIDE SEQUENCE [LARGE SCALE GENOMIC DNA]</scope>
    <source>
        <strain evidence="6 7">Alt2</strain>
    </source>
</reference>
<evidence type="ECO:0000313" key="7">
    <source>
        <dbReference type="Proteomes" id="UP001235744"/>
    </source>
</evidence>
<evidence type="ECO:0000256" key="3">
    <source>
        <dbReference type="ARBA" id="ARBA00022827"/>
    </source>
</evidence>
<evidence type="ECO:0000256" key="4">
    <source>
        <dbReference type="ARBA" id="ARBA00023002"/>
    </source>
</evidence>
<evidence type="ECO:0000256" key="2">
    <source>
        <dbReference type="ARBA" id="ARBA00022630"/>
    </source>
</evidence>
<comment type="cofactor">
    <cofactor evidence="1">
        <name>FAD</name>
        <dbReference type="ChEBI" id="CHEBI:57692"/>
    </cofactor>
</comment>
<keyword evidence="3" id="KW-0274">FAD</keyword>
<dbReference type="EMBL" id="CP120988">
    <property type="protein sequence ID" value="WLQ58382.1"/>
    <property type="molecule type" value="Genomic_DNA"/>
</dbReference>
<sequence>MAQRTSPRAIVIGAGIGGLATAVALRRVGVDVEVYERAPDLRPAGFGISVMSNAVAALRALGIDLGLEKRGQTILHTGIMTDKGRTLRSLPVETAGDRLGAPSVAMYRGDLQAALLDALGGMPIEVGAAATGYEITGDGVRVRFEDGREATGDLLIGADGINSAVRRRRTGDDSGPRYGGFLCWLSVTPFAHPKITKGFNAHYWGLGKRFGIHDVGQGRAYWWGTLNMSAEAAGGWDGDKDPIVRAYAGWADEVCEAISTTPAEDIVAVPAQDRPFLENWGEGPVTLLGDAAHPMLPSLGQGGSTAIEDAVVLAQCLAAGTDTVASLRRYENLRRERTREMVEVSRKFGGFEQLENPALRVVRDLYLRHAPQSVLFKPFQRALTPQLLDDAPAN</sequence>
<feature type="domain" description="FAD-binding" evidence="5">
    <location>
        <begin position="9"/>
        <end position="343"/>
    </location>
</feature>
<dbReference type="PANTHER" id="PTHR46496">
    <property type="match status" value="1"/>
</dbReference>
<dbReference type="InterPro" id="IPR002938">
    <property type="entry name" value="FAD-bd"/>
</dbReference>